<feature type="domain" description="Response regulatory" evidence="4">
    <location>
        <begin position="66"/>
        <end position="181"/>
    </location>
</feature>
<evidence type="ECO:0000259" key="4">
    <source>
        <dbReference type="PROSITE" id="PS50110"/>
    </source>
</evidence>
<sequence>MLDFSSGAWLESWSAFTDMMSGYGYLIAVLMGLALIFFACSPLFRNQPLTPTEQKEAAPAVPHQRSVLVVDDSAVVRSKLKKLLESEGYAVTLAEDGLAADEILTRQRFHLLITDLEMPRMDGFQLIASVQGSLETENLPIIAITGHEDLQARVRDCEGVFGFFQKPWHDRELLKRVDALTRLAELPKRQNGDDD</sequence>
<evidence type="ECO:0000256" key="3">
    <source>
        <dbReference type="SAM" id="Phobius"/>
    </source>
</evidence>
<dbReference type="InterPro" id="IPR050595">
    <property type="entry name" value="Bact_response_regulator"/>
</dbReference>
<name>A0A840BS54_9RHOO</name>
<gene>
    <name evidence="5" type="ORF">GGR36_002563</name>
</gene>
<dbReference type="AlphaFoldDB" id="A0A840BS54"/>
<reference evidence="5 6" key="1">
    <citation type="submission" date="2020-08" db="EMBL/GenBank/DDBJ databases">
        <title>Genomic Encyclopedia of Type Strains, Phase IV (KMG-IV): sequencing the most valuable type-strain genomes for metagenomic binning, comparative biology and taxonomic classification.</title>
        <authorList>
            <person name="Goeker M."/>
        </authorList>
    </citation>
    <scope>NUCLEOTIDE SEQUENCE [LARGE SCALE GENOMIC DNA]</scope>
    <source>
        <strain evidence="5 6">DSM 106739</strain>
    </source>
</reference>
<feature type="transmembrane region" description="Helical" evidence="3">
    <location>
        <begin position="23"/>
        <end position="44"/>
    </location>
</feature>
<dbReference type="Pfam" id="PF00072">
    <property type="entry name" value="Response_reg"/>
    <property type="match status" value="1"/>
</dbReference>
<dbReference type="InterPro" id="IPR011006">
    <property type="entry name" value="CheY-like_superfamily"/>
</dbReference>
<keyword evidence="1 2" id="KW-0597">Phosphoprotein</keyword>
<dbReference type="InterPro" id="IPR001789">
    <property type="entry name" value="Sig_transdc_resp-reg_receiver"/>
</dbReference>
<dbReference type="Gene3D" id="3.40.50.2300">
    <property type="match status" value="1"/>
</dbReference>
<keyword evidence="3" id="KW-0812">Transmembrane</keyword>
<dbReference type="PROSITE" id="PS50110">
    <property type="entry name" value="RESPONSE_REGULATORY"/>
    <property type="match status" value="1"/>
</dbReference>
<evidence type="ECO:0000256" key="2">
    <source>
        <dbReference type="PROSITE-ProRule" id="PRU00169"/>
    </source>
</evidence>
<organism evidence="5 6">
    <name type="scientific">Niveibacterium umoris</name>
    <dbReference type="NCBI Taxonomy" id="1193620"/>
    <lineage>
        <taxon>Bacteria</taxon>
        <taxon>Pseudomonadati</taxon>
        <taxon>Pseudomonadota</taxon>
        <taxon>Betaproteobacteria</taxon>
        <taxon>Rhodocyclales</taxon>
        <taxon>Rhodocyclaceae</taxon>
        <taxon>Niveibacterium</taxon>
    </lineage>
</organism>
<dbReference type="RefSeq" id="WP_183635123.1">
    <property type="nucleotide sequence ID" value="NZ_BAABLE010000005.1"/>
</dbReference>
<evidence type="ECO:0000313" key="6">
    <source>
        <dbReference type="Proteomes" id="UP000561045"/>
    </source>
</evidence>
<dbReference type="PANTHER" id="PTHR44591">
    <property type="entry name" value="STRESS RESPONSE REGULATOR PROTEIN 1"/>
    <property type="match status" value="1"/>
</dbReference>
<protein>
    <submittedName>
        <fullName evidence="5">CheY-like chemotaxis protein</fullName>
    </submittedName>
</protein>
<dbReference type="EMBL" id="JACIET010000002">
    <property type="protein sequence ID" value="MBB4013217.1"/>
    <property type="molecule type" value="Genomic_DNA"/>
</dbReference>
<dbReference type="GO" id="GO:0000160">
    <property type="term" value="P:phosphorelay signal transduction system"/>
    <property type="evidence" value="ECO:0007669"/>
    <property type="project" value="InterPro"/>
</dbReference>
<keyword evidence="3" id="KW-0472">Membrane</keyword>
<dbReference type="SMART" id="SM00448">
    <property type="entry name" value="REC"/>
    <property type="match status" value="1"/>
</dbReference>
<dbReference type="SUPFAM" id="SSF52172">
    <property type="entry name" value="CheY-like"/>
    <property type="match status" value="1"/>
</dbReference>
<keyword evidence="6" id="KW-1185">Reference proteome</keyword>
<evidence type="ECO:0000313" key="5">
    <source>
        <dbReference type="EMBL" id="MBB4013217.1"/>
    </source>
</evidence>
<dbReference type="CDD" id="cd00156">
    <property type="entry name" value="REC"/>
    <property type="match status" value="1"/>
</dbReference>
<accession>A0A840BS54</accession>
<dbReference type="Proteomes" id="UP000561045">
    <property type="component" value="Unassembled WGS sequence"/>
</dbReference>
<feature type="modified residue" description="4-aspartylphosphate" evidence="2">
    <location>
        <position position="115"/>
    </location>
</feature>
<comment type="caution">
    <text evidence="5">The sequence shown here is derived from an EMBL/GenBank/DDBJ whole genome shotgun (WGS) entry which is preliminary data.</text>
</comment>
<proteinExistence type="predicted"/>
<keyword evidence="3" id="KW-1133">Transmembrane helix</keyword>
<dbReference type="PANTHER" id="PTHR44591:SF23">
    <property type="entry name" value="CHEY SUBFAMILY"/>
    <property type="match status" value="1"/>
</dbReference>
<evidence type="ECO:0000256" key="1">
    <source>
        <dbReference type="ARBA" id="ARBA00022553"/>
    </source>
</evidence>